<dbReference type="SUPFAM" id="SSF46548">
    <property type="entry name" value="alpha-helical ferredoxin"/>
    <property type="match status" value="1"/>
</dbReference>
<dbReference type="GO" id="GO:0016491">
    <property type="term" value="F:oxidoreductase activity"/>
    <property type="evidence" value="ECO:0007669"/>
    <property type="project" value="InterPro"/>
</dbReference>
<dbReference type="PANTHER" id="PTHR43312:SF1">
    <property type="entry name" value="NADP-DEPENDENT OXIDOREDUCTASE DOMAIN-CONTAINING PROTEIN"/>
    <property type="match status" value="1"/>
</dbReference>
<evidence type="ECO:0000259" key="1">
    <source>
        <dbReference type="PROSITE" id="PS51379"/>
    </source>
</evidence>
<evidence type="ECO:0000313" key="2">
    <source>
        <dbReference type="EMBL" id="MPL86533.1"/>
    </source>
</evidence>
<dbReference type="EMBL" id="VSSQ01000223">
    <property type="protein sequence ID" value="MPL86533.1"/>
    <property type="molecule type" value="Genomic_DNA"/>
</dbReference>
<dbReference type="InterPro" id="IPR017900">
    <property type="entry name" value="4Fe4S_Fe_S_CS"/>
</dbReference>
<dbReference type="InterPro" id="IPR023210">
    <property type="entry name" value="NADP_OxRdtase_dom"/>
</dbReference>
<dbReference type="Pfam" id="PF13534">
    <property type="entry name" value="Fer4_17"/>
    <property type="match status" value="1"/>
</dbReference>
<dbReference type="PRINTS" id="PR00069">
    <property type="entry name" value="ALDKETRDTASE"/>
</dbReference>
<dbReference type="Gene3D" id="3.20.20.100">
    <property type="entry name" value="NADP-dependent oxidoreductase domain"/>
    <property type="match status" value="1"/>
</dbReference>
<dbReference type="InterPro" id="IPR020471">
    <property type="entry name" value="AKR"/>
</dbReference>
<protein>
    <recommendedName>
        <fullName evidence="1">4Fe-4S ferredoxin-type domain-containing protein</fullName>
    </recommendedName>
</protein>
<proteinExistence type="predicted"/>
<dbReference type="InterPro" id="IPR036812">
    <property type="entry name" value="NAD(P)_OxRdtase_dom_sf"/>
</dbReference>
<dbReference type="PROSITE" id="PS00198">
    <property type="entry name" value="4FE4S_FER_1"/>
    <property type="match status" value="1"/>
</dbReference>
<dbReference type="InterPro" id="IPR017896">
    <property type="entry name" value="4Fe4S_Fe-S-bd"/>
</dbReference>
<dbReference type="InterPro" id="IPR053135">
    <property type="entry name" value="AKR2_Oxidoreductase"/>
</dbReference>
<sequence length="346" mass="39001">MDKIRLGKTNLMVSRSGFGALPIQRVTFETAKSILRKAYDNGINFFDTARQYSDSEEKIGYTLSDVRNNIIIATKSHAKDKKTLFNHLETSLKNLKTDYIDVYQLHNPKELPNPEDQEGLYAGLLEAKKKGMIRFIGITNHDIKNAVQAAESKLYDTIQFPLNSISAEADLKLIDVCKENGVGVIAMKALSGGLITNAASTFAFLRQFDNLVPIWGIQKISELDEFIELEKNPPVLDAAMWKIIQQDRAELAGDFCRGCGYCLPCPVGIEIPTQARISLLLKRAPYQKFMEDSFKEKMDLINNCIECGHCKQNCPYGLDTPNLLKRELKRYQEFYNVNALSSIKNG</sequence>
<dbReference type="SUPFAM" id="SSF51430">
    <property type="entry name" value="NAD(P)-linked oxidoreductase"/>
    <property type="match status" value="1"/>
</dbReference>
<accession>A0A644V6V7</accession>
<dbReference type="CDD" id="cd19100">
    <property type="entry name" value="AKR_unchar"/>
    <property type="match status" value="1"/>
</dbReference>
<dbReference type="Pfam" id="PF00248">
    <property type="entry name" value="Aldo_ket_red"/>
    <property type="match status" value="1"/>
</dbReference>
<feature type="domain" description="4Fe-4S ferredoxin-type" evidence="1">
    <location>
        <begin position="294"/>
        <end position="326"/>
    </location>
</feature>
<name>A0A644V6V7_9ZZZZ</name>
<dbReference type="AlphaFoldDB" id="A0A644V6V7"/>
<comment type="caution">
    <text evidence="2">The sequence shown here is derived from an EMBL/GenBank/DDBJ whole genome shotgun (WGS) entry which is preliminary data.</text>
</comment>
<reference evidence="2" key="1">
    <citation type="submission" date="2019-08" db="EMBL/GenBank/DDBJ databases">
        <authorList>
            <person name="Kucharzyk K."/>
            <person name="Murdoch R.W."/>
            <person name="Higgins S."/>
            <person name="Loffler F."/>
        </authorList>
    </citation>
    <scope>NUCLEOTIDE SEQUENCE</scope>
</reference>
<gene>
    <name evidence="2" type="ORF">SDC9_32515</name>
</gene>
<dbReference type="PROSITE" id="PS51379">
    <property type="entry name" value="4FE4S_FER_2"/>
    <property type="match status" value="1"/>
</dbReference>
<dbReference type="PANTHER" id="PTHR43312">
    <property type="entry name" value="D-THREO-ALDOSE 1-DEHYDROGENASE"/>
    <property type="match status" value="1"/>
</dbReference>
<organism evidence="2">
    <name type="scientific">bioreactor metagenome</name>
    <dbReference type="NCBI Taxonomy" id="1076179"/>
    <lineage>
        <taxon>unclassified sequences</taxon>
        <taxon>metagenomes</taxon>
        <taxon>ecological metagenomes</taxon>
    </lineage>
</organism>